<dbReference type="Gene3D" id="1.10.390.10">
    <property type="entry name" value="Neutral Protease Domain 2"/>
    <property type="match status" value="1"/>
</dbReference>
<evidence type="ECO:0000256" key="6">
    <source>
        <dbReference type="ARBA" id="ARBA00022723"/>
    </source>
</evidence>
<evidence type="ECO:0000256" key="9">
    <source>
        <dbReference type="ARBA" id="ARBA00022833"/>
    </source>
</evidence>
<evidence type="ECO:0000256" key="13">
    <source>
        <dbReference type="SAM" id="SignalP"/>
    </source>
</evidence>
<feature type="domain" description="FTP" evidence="14">
    <location>
        <begin position="122"/>
        <end position="173"/>
    </location>
</feature>
<dbReference type="Pfam" id="PF02128">
    <property type="entry name" value="Peptidase_M36"/>
    <property type="match status" value="1"/>
</dbReference>
<dbReference type="CDD" id="cd09596">
    <property type="entry name" value="M36"/>
    <property type="match status" value="1"/>
</dbReference>
<gene>
    <name evidence="15" type="ORF">JY572_37060</name>
</gene>
<comment type="subcellular location">
    <subcellularLocation>
        <location evidence="2">Secreted</location>
    </subcellularLocation>
</comment>
<dbReference type="Proteomes" id="UP000663090">
    <property type="component" value="Chromosome"/>
</dbReference>
<keyword evidence="6" id="KW-0479">Metal-binding</keyword>
<organism evidence="15 16">
    <name type="scientific">Myxococcus landrumensis</name>
    <dbReference type="NCBI Taxonomy" id="2813577"/>
    <lineage>
        <taxon>Bacteria</taxon>
        <taxon>Pseudomonadati</taxon>
        <taxon>Myxococcota</taxon>
        <taxon>Myxococcia</taxon>
        <taxon>Myxococcales</taxon>
        <taxon>Cystobacterineae</taxon>
        <taxon>Myxococcaceae</taxon>
        <taxon>Myxococcus</taxon>
    </lineage>
</organism>
<dbReference type="InterPro" id="IPR027268">
    <property type="entry name" value="Peptidase_M4/M1_CTD_sf"/>
</dbReference>
<feature type="signal peptide" evidence="13">
    <location>
        <begin position="1"/>
        <end position="27"/>
    </location>
</feature>
<keyword evidence="9" id="KW-0862">Zinc</keyword>
<dbReference type="InterPro" id="IPR050371">
    <property type="entry name" value="Fungal_virulence_M36"/>
</dbReference>
<evidence type="ECO:0000313" key="16">
    <source>
        <dbReference type="Proteomes" id="UP000663090"/>
    </source>
</evidence>
<keyword evidence="4" id="KW-0964">Secreted</keyword>
<reference evidence="15 16" key="1">
    <citation type="submission" date="2021-02" db="EMBL/GenBank/DDBJ databases">
        <title>De Novo genome assembly of isolated myxobacteria.</title>
        <authorList>
            <person name="Stevens D.C."/>
        </authorList>
    </citation>
    <scope>NUCLEOTIDE SEQUENCE [LARGE SCALE GENOMIC DNA]</scope>
    <source>
        <strain evidence="15 16">SCHIC003</strain>
    </source>
</reference>
<evidence type="ECO:0000256" key="4">
    <source>
        <dbReference type="ARBA" id="ARBA00022525"/>
    </source>
</evidence>
<dbReference type="PANTHER" id="PTHR33478">
    <property type="entry name" value="EXTRACELLULAR METALLOPROTEINASE MEP"/>
    <property type="match status" value="1"/>
</dbReference>
<accession>A0ABX7N572</accession>
<evidence type="ECO:0000256" key="12">
    <source>
        <dbReference type="SAM" id="MobiDB-lite"/>
    </source>
</evidence>
<evidence type="ECO:0000313" key="15">
    <source>
        <dbReference type="EMBL" id="QSQ13875.1"/>
    </source>
</evidence>
<dbReference type="PRINTS" id="PR00999">
    <property type="entry name" value="FUNGALYSIN"/>
</dbReference>
<keyword evidence="7 13" id="KW-0732">Signal</keyword>
<evidence type="ECO:0000256" key="8">
    <source>
        <dbReference type="ARBA" id="ARBA00022801"/>
    </source>
</evidence>
<keyword evidence="5" id="KW-0645">Protease</keyword>
<dbReference type="Gene3D" id="3.10.170.10">
    <property type="match status" value="1"/>
</dbReference>
<name>A0ABX7N572_9BACT</name>
<evidence type="ECO:0000256" key="5">
    <source>
        <dbReference type="ARBA" id="ARBA00022670"/>
    </source>
</evidence>
<evidence type="ECO:0000256" key="1">
    <source>
        <dbReference type="ARBA" id="ARBA00001947"/>
    </source>
</evidence>
<evidence type="ECO:0000256" key="2">
    <source>
        <dbReference type="ARBA" id="ARBA00004613"/>
    </source>
</evidence>
<evidence type="ECO:0000256" key="11">
    <source>
        <dbReference type="ARBA" id="ARBA00023145"/>
    </source>
</evidence>
<dbReference type="InterPro" id="IPR001842">
    <property type="entry name" value="Peptidase_M36"/>
</dbReference>
<feature type="chain" id="PRO_5046484304" evidence="13">
    <location>
        <begin position="28"/>
        <end position="987"/>
    </location>
</feature>
<dbReference type="InterPro" id="IPR013783">
    <property type="entry name" value="Ig-like_fold"/>
</dbReference>
<dbReference type="Pfam" id="PF07504">
    <property type="entry name" value="FTP"/>
    <property type="match status" value="1"/>
</dbReference>
<protein>
    <submittedName>
        <fullName evidence="15">M36 family metallopeptidase</fullName>
    </submittedName>
</protein>
<evidence type="ECO:0000256" key="10">
    <source>
        <dbReference type="ARBA" id="ARBA00023049"/>
    </source>
</evidence>
<evidence type="ECO:0000259" key="14">
    <source>
        <dbReference type="Pfam" id="PF07504"/>
    </source>
</evidence>
<comment type="cofactor">
    <cofactor evidence="1">
        <name>Zn(2+)</name>
        <dbReference type="ChEBI" id="CHEBI:29105"/>
    </cofactor>
</comment>
<keyword evidence="11" id="KW-0865">Zymogen</keyword>
<proteinExistence type="inferred from homology"/>
<keyword evidence="8" id="KW-0378">Hydrolase</keyword>
<keyword evidence="16" id="KW-1185">Reference proteome</keyword>
<comment type="similarity">
    <text evidence="3">Belongs to the peptidase M36 family.</text>
</comment>
<dbReference type="SUPFAM" id="SSF55486">
    <property type="entry name" value="Metalloproteases ('zincins'), catalytic domain"/>
    <property type="match status" value="1"/>
</dbReference>
<keyword evidence="10" id="KW-0482">Metalloprotease</keyword>
<sequence>MSQGYFRRRLTQALVLVGALSASSAVAVVQDASGARNHDARIARNLGMKKALSAVQKDREATLRRGVPELRVETDAATGLVRSLVNPVGALTAPSSGDALAIGFSFLQAQRELLGLELTDLANLEVTDRVYSRQSGVTHLYLRQTHQGLPLYNGQLQINVDGKGRVLSVHSDFMPSLARAVASIQPRLDAAAAVSGAARHLGLKPLTAPRALEKDSGPRQQTRVESSSVSLEPIDAKLALLPVSPGDVRLVWNFQVHMPDQEHVYDMTVDATTGEVWTRFDWVASDAYSVYRRPIESPNHTTPLPPMDARVSLLNPANLTASPFAWHDTNGATGAEYTIHRGNNVHAYEDSDANNLPPTTEPNCGTSLTCSYVLNLANAPSTYRDAAVTNLFYWNNIIHDIQYQYGFDEAAGNFQVNNYGNPGLGNDDVRAEAQDGTSVNNANFYTPPDGQRPRMQMYRWTTTVPNRDGDLDSGIIVHEAGHGISNRLVGGPSNVSCLNNNQAPGEGISDLLSLIYTAKATDTGPQGRGMGTYALGQPTTGLGIRGQRYSTSSTVNTWTYASINGMAVPHGVGSVFAQGMWEAYWALVDRWGFDNNLYNAMGSAGNQRMLLYLTEGLKNTPCSPTFTQVRDGIITAATTLHGGEDVCRLWTAFAGFGLGSDAVSGTSNSTTPTNGFAVPAACRTDVWGKDKPWDTGNEPDAATASNGMWESEDIWVRNSTSNGPHENPEFGQTNYVHVKVRNRSAVDAHNVVVKVYGTNAATSTSWPAGWTEIGQTTLVHLASGADDEIVVQWNPPVQGHYCLLARLVTPADPMTFVEIGNPDYNTRQNNNIIWRNTNVVNMVPFGFSNATFILRNTLREERMFNVRFRELTVDAKRPFIQRGTIVVDLGQELTALWQAAGGKAEGIERVGETQFRVADPARAMFNIPLKPLQEFNVGLEFKDNEFTGKQTEDFVQYDFAAVLEDPSAEGKTQAIGGVTYYLRVGQP</sequence>
<evidence type="ECO:0000256" key="7">
    <source>
        <dbReference type="ARBA" id="ARBA00022729"/>
    </source>
</evidence>
<dbReference type="PANTHER" id="PTHR33478:SF1">
    <property type="entry name" value="EXTRACELLULAR METALLOPROTEINASE MEP"/>
    <property type="match status" value="1"/>
</dbReference>
<dbReference type="Gene3D" id="2.60.40.10">
    <property type="entry name" value="Immunoglobulins"/>
    <property type="match status" value="1"/>
</dbReference>
<dbReference type="RefSeq" id="WP_206715676.1">
    <property type="nucleotide sequence ID" value="NZ_CP071091.1"/>
</dbReference>
<dbReference type="EMBL" id="CP071091">
    <property type="protein sequence ID" value="QSQ13875.1"/>
    <property type="molecule type" value="Genomic_DNA"/>
</dbReference>
<dbReference type="InterPro" id="IPR011096">
    <property type="entry name" value="FTP_domain"/>
</dbReference>
<evidence type="ECO:0000256" key="3">
    <source>
        <dbReference type="ARBA" id="ARBA00006006"/>
    </source>
</evidence>
<feature type="region of interest" description="Disordered" evidence="12">
    <location>
        <begin position="688"/>
        <end position="710"/>
    </location>
</feature>